<dbReference type="Proteomes" id="UP000199440">
    <property type="component" value="Unassembled WGS sequence"/>
</dbReference>
<dbReference type="InterPro" id="IPR006026">
    <property type="entry name" value="Peptidase_Metallo"/>
</dbReference>
<evidence type="ECO:0000313" key="2">
    <source>
        <dbReference type="EMBL" id="SDL82729.1"/>
    </source>
</evidence>
<gene>
    <name evidence="2" type="ORF">SAMN04488514_10373</name>
</gene>
<dbReference type="PANTHER" id="PTHR10127">
    <property type="entry name" value="DISCOIDIN, CUB, EGF, LAMININ , AND ZINC METALLOPROTEASE DOMAIN CONTAINING"/>
    <property type="match status" value="1"/>
</dbReference>
<dbReference type="OrthoDB" id="3669864at2"/>
<dbReference type="InterPro" id="IPR001506">
    <property type="entry name" value="Peptidase_M12A"/>
</dbReference>
<dbReference type="STRING" id="192904.SAMN04488514_10373"/>
<dbReference type="AlphaFoldDB" id="A0A1G9N892"/>
<dbReference type="SMART" id="SM00235">
    <property type="entry name" value="ZnMc"/>
    <property type="match status" value="1"/>
</dbReference>
<accession>A0A1G9N892</accession>
<dbReference type="SUPFAM" id="SSF55486">
    <property type="entry name" value="Metalloproteases ('zincins'), catalytic domain"/>
    <property type="match status" value="1"/>
</dbReference>
<dbReference type="EMBL" id="FNGV01000003">
    <property type="protein sequence ID" value="SDL82729.1"/>
    <property type="molecule type" value="Genomic_DNA"/>
</dbReference>
<feature type="domain" description="Peptidase metallopeptidase" evidence="1">
    <location>
        <begin position="35"/>
        <end position="196"/>
    </location>
</feature>
<dbReference type="GO" id="GO:0004222">
    <property type="term" value="F:metalloendopeptidase activity"/>
    <property type="evidence" value="ECO:0007669"/>
    <property type="project" value="InterPro"/>
</dbReference>
<dbReference type="InterPro" id="IPR024079">
    <property type="entry name" value="MetalloPept_cat_dom_sf"/>
</dbReference>
<name>A0A1G9N892_9FLAO</name>
<keyword evidence="3" id="KW-1185">Reference proteome</keyword>
<evidence type="ECO:0000259" key="1">
    <source>
        <dbReference type="SMART" id="SM00235"/>
    </source>
</evidence>
<dbReference type="GO" id="GO:0008270">
    <property type="term" value="F:zinc ion binding"/>
    <property type="evidence" value="ECO:0007669"/>
    <property type="project" value="InterPro"/>
</dbReference>
<organism evidence="2 3">
    <name type="scientific">Kriegella aquimaris</name>
    <dbReference type="NCBI Taxonomy" id="192904"/>
    <lineage>
        <taxon>Bacteria</taxon>
        <taxon>Pseudomonadati</taxon>
        <taxon>Bacteroidota</taxon>
        <taxon>Flavobacteriia</taxon>
        <taxon>Flavobacteriales</taxon>
        <taxon>Flavobacteriaceae</taxon>
        <taxon>Kriegella</taxon>
    </lineage>
</organism>
<reference evidence="2 3" key="1">
    <citation type="submission" date="2016-10" db="EMBL/GenBank/DDBJ databases">
        <authorList>
            <person name="de Groot N.N."/>
        </authorList>
    </citation>
    <scope>NUCLEOTIDE SEQUENCE [LARGE SCALE GENOMIC DNA]</scope>
    <source>
        <strain evidence="2 3">DSM 19886</strain>
    </source>
</reference>
<evidence type="ECO:0000313" key="3">
    <source>
        <dbReference type="Proteomes" id="UP000199440"/>
    </source>
</evidence>
<sequence length="362" mass="41493">MREQSQIHYCNLPEMPRRAFAMAMNPSRMEAIIMLEKKWVNGTKLKYFLFNDDSFFTTAIDSGGNQVKIPWKGSSGEKEVVRNAFKKWKNQGIGLEFEETTDRLEAHVRIGFAKGEGSWSYVGRDSWDIPKEQRTMNFGWDILDDQDTVLHEIGHAMGFPHEHQNPNAGIVWNEEAVYTALAAPPNSWSREKTFHNIIRKIEPDAVQGSSWDPNSIMHYPFGPGLITAPSEYANGLFPEDGLSARDIAWVQQFYPKMDKRTFLELKPFHSEIISLDVGGQINLEFKPEETRTYTISTFGTMDTVMILSEEINGENVYLSGDDDSGEDRNSYIKLKLIKGKKYIVNIRLYYKESTGDTCVMLW</sequence>
<dbReference type="PANTHER" id="PTHR10127:SF850">
    <property type="entry name" value="METALLOENDOPEPTIDASE"/>
    <property type="match status" value="1"/>
</dbReference>
<dbReference type="GO" id="GO:0006508">
    <property type="term" value="P:proteolysis"/>
    <property type="evidence" value="ECO:0007669"/>
    <property type="project" value="InterPro"/>
</dbReference>
<protein>
    <submittedName>
        <fullName evidence="2">Astacin (Peptidase family M12A)</fullName>
    </submittedName>
</protein>
<dbReference type="Gene3D" id="3.40.390.10">
    <property type="entry name" value="Collagenase (Catalytic Domain)"/>
    <property type="match status" value="1"/>
</dbReference>
<proteinExistence type="predicted"/>
<dbReference type="Pfam" id="PF01400">
    <property type="entry name" value="Astacin"/>
    <property type="match status" value="1"/>
</dbReference>
<dbReference type="RefSeq" id="WP_089887340.1">
    <property type="nucleotide sequence ID" value="NZ_FNGV01000003.1"/>
</dbReference>